<sequence>MPTTTATMASNVSATNSTQTSIDPNSPTGASASMDIEPSFTIKYPTQHRVFSPQFPDVQGSVKLKFLKDSRVLSVKATFVGLCRTLNDALFQSSTEEPQNTANVNTSTSRQQNPGSFLNIVEVYDQSNPNPSGGEEQTQQPINGDGTENNDGDNNDDEQEPSGVGTFFAEGSELDCNFNFAFPKQNRSIIPSTCSGFGVRRHDNCYVDVSYSILITIEYTHSDFVSTKVFSIPIHFQDGIACQLMDHPNNYKHYQSYIFKGKLKQLMPHPVTGELVPLQQALGLVKKSKWRKVSKYDDPSRDVHLGLIVEIPTRVNFADTLKQIPIQFQSEHMKAFQDFKFRGESTKLGFFSIEEFHIDVIQSVEIKNHKREKNYLTKLVTPIYHFAASEAPIDCKPSIDIANFSFDERSGKFVYTTTLDALLPPFRDSGGYHQIKKGSTIYEMMVNSSISPATLSQPKTIVGAAKLNEFLPNLV</sequence>
<evidence type="ECO:0000313" key="2">
    <source>
        <dbReference type="Proteomes" id="UP001165064"/>
    </source>
</evidence>
<gene>
    <name evidence="1" type="ORF">Amon02_000629800</name>
</gene>
<accession>A0ACB5T978</accession>
<organism evidence="1 2">
    <name type="scientific">Ambrosiozyma monospora</name>
    <name type="common">Yeast</name>
    <name type="synonym">Endomycopsis monosporus</name>
    <dbReference type="NCBI Taxonomy" id="43982"/>
    <lineage>
        <taxon>Eukaryota</taxon>
        <taxon>Fungi</taxon>
        <taxon>Dikarya</taxon>
        <taxon>Ascomycota</taxon>
        <taxon>Saccharomycotina</taxon>
        <taxon>Pichiomycetes</taxon>
        <taxon>Pichiales</taxon>
        <taxon>Pichiaceae</taxon>
        <taxon>Ambrosiozyma</taxon>
    </lineage>
</organism>
<keyword evidence="2" id="KW-1185">Reference proteome</keyword>
<proteinExistence type="predicted"/>
<dbReference type="Proteomes" id="UP001165064">
    <property type="component" value="Unassembled WGS sequence"/>
</dbReference>
<protein>
    <submittedName>
        <fullName evidence="1">Unnamed protein product</fullName>
    </submittedName>
</protein>
<name>A0ACB5T978_AMBMO</name>
<evidence type="ECO:0000313" key="1">
    <source>
        <dbReference type="EMBL" id="GME83634.1"/>
    </source>
</evidence>
<comment type="caution">
    <text evidence="1">The sequence shown here is derived from an EMBL/GenBank/DDBJ whole genome shotgun (WGS) entry which is preliminary data.</text>
</comment>
<dbReference type="EMBL" id="BSXS01004881">
    <property type="protein sequence ID" value="GME83634.1"/>
    <property type="molecule type" value="Genomic_DNA"/>
</dbReference>
<reference evidence="1" key="1">
    <citation type="submission" date="2023-04" db="EMBL/GenBank/DDBJ databases">
        <title>Ambrosiozyma monospora NBRC 10751.</title>
        <authorList>
            <person name="Ichikawa N."/>
            <person name="Sato H."/>
            <person name="Tonouchi N."/>
        </authorList>
    </citation>
    <scope>NUCLEOTIDE SEQUENCE</scope>
    <source>
        <strain evidence="1">NBRC 10751</strain>
    </source>
</reference>